<proteinExistence type="predicted"/>
<evidence type="ECO:0000313" key="1">
    <source>
        <dbReference type="EMBL" id="KAK3796672.1"/>
    </source>
</evidence>
<organism evidence="1 2">
    <name type="scientific">Elysia crispata</name>
    <name type="common">lettuce slug</name>
    <dbReference type="NCBI Taxonomy" id="231223"/>
    <lineage>
        <taxon>Eukaryota</taxon>
        <taxon>Metazoa</taxon>
        <taxon>Spiralia</taxon>
        <taxon>Lophotrochozoa</taxon>
        <taxon>Mollusca</taxon>
        <taxon>Gastropoda</taxon>
        <taxon>Heterobranchia</taxon>
        <taxon>Euthyneura</taxon>
        <taxon>Panpulmonata</taxon>
        <taxon>Sacoglossa</taxon>
        <taxon>Placobranchoidea</taxon>
        <taxon>Plakobranchidae</taxon>
        <taxon>Elysia</taxon>
    </lineage>
</organism>
<dbReference type="EMBL" id="JAWDGP010000856">
    <property type="protein sequence ID" value="KAK3796672.1"/>
    <property type="molecule type" value="Genomic_DNA"/>
</dbReference>
<name>A0AAE1AZD0_9GAST</name>
<dbReference type="AlphaFoldDB" id="A0AAE1AZD0"/>
<accession>A0AAE1AZD0</accession>
<keyword evidence="2" id="KW-1185">Reference proteome</keyword>
<comment type="caution">
    <text evidence="1">The sequence shown here is derived from an EMBL/GenBank/DDBJ whole genome shotgun (WGS) entry which is preliminary data.</text>
</comment>
<reference evidence="1" key="1">
    <citation type="journal article" date="2023" name="G3 (Bethesda)">
        <title>A reference genome for the long-term kleptoplast-retaining sea slug Elysia crispata morphotype clarki.</title>
        <authorList>
            <person name="Eastman K.E."/>
            <person name="Pendleton A.L."/>
            <person name="Shaikh M.A."/>
            <person name="Suttiyut T."/>
            <person name="Ogas R."/>
            <person name="Tomko P."/>
            <person name="Gavelis G."/>
            <person name="Widhalm J.R."/>
            <person name="Wisecaver J.H."/>
        </authorList>
    </citation>
    <scope>NUCLEOTIDE SEQUENCE</scope>
    <source>
        <strain evidence="1">ECLA1</strain>
    </source>
</reference>
<gene>
    <name evidence="1" type="ORF">RRG08_008443</name>
</gene>
<evidence type="ECO:0000313" key="2">
    <source>
        <dbReference type="Proteomes" id="UP001283361"/>
    </source>
</evidence>
<dbReference type="Proteomes" id="UP001283361">
    <property type="component" value="Unassembled WGS sequence"/>
</dbReference>
<protein>
    <submittedName>
        <fullName evidence="1">Uncharacterized protein</fullName>
    </submittedName>
</protein>
<sequence>MDLWDTRNSGYEEQYIDTQDTTNELCHQRAPLAQSEDRDRFIPLVSVTISWFSASGQCAVSGDDLWSFLQRNDWFTQNEWILENIVGPRPREAVACLGDHSREHRLAAIDICVSKIINVLSFL</sequence>